<protein>
    <recommendedName>
        <fullName evidence="4">DUF2029 domain-containing protein</fullName>
    </recommendedName>
</protein>
<evidence type="ECO:0000313" key="3">
    <source>
        <dbReference type="Proteomes" id="UP000297693"/>
    </source>
</evidence>
<gene>
    <name evidence="2" type="ORF">EHQ58_04290</name>
</gene>
<dbReference type="InterPro" id="IPR058226">
    <property type="entry name" value="AZOBR_p60025-like"/>
</dbReference>
<organism evidence="2 3">
    <name type="scientific">Leptospira ognonensis</name>
    <dbReference type="NCBI Taxonomy" id="2484945"/>
    <lineage>
        <taxon>Bacteria</taxon>
        <taxon>Pseudomonadati</taxon>
        <taxon>Spirochaetota</taxon>
        <taxon>Spirochaetia</taxon>
        <taxon>Leptospirales</taxon>
        <taxon>Leptospiraceae</taxon>
        <taxon>Leptospira</taxon>
    </lineage>
</organism>
<name>A0A4R9K996_9LEPT</name>
<comment type="caution">
    <text evidence="2">The sequence shown here is derived from an EMBL/GenBank/DDBJ whole genome shotgun (WGS) entry which is preliminary data.</text>
</comment>
<feature type="transmembrane region" description="Helical" evidence="1">
    <location>
        <begin position="348"/>
        <end position="369"/>
    </location>
</feature>
<feature type="transmembrane region" description="Helical" evidence="1">
    <location>
        <begin position="237"/>
        <end position="257"/>
    </location>
</feature>
<dbReference type="AlphaFoldDB" id="A0A4R9K996"/>
<reference evidence="2" key="1">
    <citation type="journal article" date="2019" name="PLoS Negl. Trop. Dis.">
        <title>Revisiting the worldwide diversity of Leptospira species in the environment.</title>
        <authorList>
            <person name="Vincent A.T."/>
            <person name="Schiettekatte O."/>
            <person name="Bourhy P."/>
            <person name="Veyrier F.J."/>
            <person name="Picardeau M."/>
        </authorList>
    </citation>
    <scope>NUCLEOTIDE SEQUENCE [LARGE SCALE GENOMIC DNA]</scope>
    <source>
        <strain evidence="2">201702476</strain>
    </source>
</reference>
<dbReference type="NCBIfam" id="NF046093">
    <property type="entry name" value="AZOBR_p60025_fam"/>
    <property type="match status" value="1"/>
</dbReference>
<proteinExistence type="predicted"/>
<sequence>MLVWAKVHPYQNEFSALIGLWEGFAEINPGIVEPGFVIYKEGGYDGQFFYFLAKSMFSDLDWELIVDSYFFRLHRIGFTFFVGFPAALLGFTHYPIIAFLLPMVIFLLSVACLYDLLPESKKWLSLFYLFSPYSLNSHLLLVADGFFTSLIVIVIFLIHRKSNAAAILFLLTFAIFTREIGIFLAVPIIIFYISKRNPRLALAYSLPALFFLGFLIWTRSVSPAHLGTNPLGFGDMIDYPLFGFFKSFFDGGIFHLSLKESVKILLFLQWIALSIFSVSFFYSESRNQIIGTHLSQSILLYLLPILASLGIIFIAEEGYWRSFDNLSRMFTLSLPLAILLGAKKDTLYLIFFRYSSFALFIFLILRIVFITKAKGYYLSP</sequence>
<feature type="transmembrane region" description="Helical" evidence="1">
    <location>
        <begin position="294"/>
        <end position="314"/>
    </location>
</feature>
<keyword evidence="1" id="KW-0812">Transmembrane</keyword>
<keyword evidence="3" id="KW-1185">Reference proteome</keyword>
<keyword evidence="1" id="KW-1133">Transmembrane helix</keyword>
<dbReference type="Proteomes" id="UP000297693">
    <property type="component" value="Unassembled WGS sequence"/>
</dbReference>
<feature type="transmembrane region" description="Helical" evidence="1">
    <location>
        <begin position="200"/>
        <end position="217"/>
    </location>
</feature>
<feature type="transmembrane region" description="Helical" evidence="1">
    <location>
        <begin position="97"/>
        <end position="117"/>
    </location>
</feature>
<evidence type="ECO:0000313" key="2">
    <source>
        <dbReference type="EMBL" id="TGL62000.1"/>
    </source>
</evidence>
<dbReference type="EMBL" id="RQGD01000014">
    <property type="protein sequence ID" value="TGL62000.1"/>
    <property type="molecule type" value="Genomic_DNA"/>
</dbReference>
<feature type="transmembrane region" description="Helical" evidence="1">
    <location>
        <begin position="264"/>
        <end position="282"/>
    </location>
</feature>
<evidence type="ECO:0000256" key="1">
    <source>
        <dbReference type="SAM" id="Phobius"/>
    </source>
</evidence>
<feature type="transmembrane region" description="Helical" evidence="1">
    <location>
        <begin position="138"/>
        <end position="158"/>
    </location>
</feature>
<feature type="transmembrane region" description="Helical" evidence="1">
    <location>
        <begin position="164"/>
        <end position="193"/>
    </location>
</feature>
<dbReference type="OrthoDB" id="321643at2"/>
<evidence type="ECO:0008006" key="4">
    <source>
        <dbReference type="Google" id="ProtNLM"/>
    </source>
</evidence>
<accession>A0A4R9K996</accession>
<keyword evidence="1" id="KW-0472">Membrane</keyword>
<feature type="transmembrane region" description="Helical" evidence="1">
    <location>
        <begin position="73"/>
        <end position="91"/>
    </location>
</feature>